<evidence type="ECO:0000256" key="1">
    <source>
        <dbReference type="ARBA" id="ARBA00004496"/>
    </source>
</evidence>
<evidence type="ECO:0000256" key="7">
    <source>
        <dbReference type="ARBA" id="ARBA00023015"/>
    </source>
</evidence>
<evidence type="ECO:0000256" key="2">
    <source>
        <dbReference type="ARBA" id="ARBA00022490"/>
    </source>
</evidence>
<dbReference type="PANTHER" id="PTHR32071">
    <property type="entry name" value="TRANSCRIPTIONAL REGULATORY PROTEIN"/>
    <property type="match status" value="1"/>
</dbReference>
<dbReference type="GO" id="GO:0043565">
    <property type="term" value="F:sequence-specific DNA binding"/>
    <property type="evidence" value="ECO:0007669"/>
    <property type="project" value="InterPro"/>
</dbReference>
<keyword evidence="5" id="KW-0067">ATP-binding</keyword>
<dbReference type="SUPFAM" id="SSF52172">
    <property type="entry name" value="CheY-like"/>
    <property type="match status" value="1"/>
</dbReference>
<dbReference type="SMART" id="SM00448">
    <property type="entry name" value="REC"/>
    <property type="match status" value="1"/>
</dbReference>
<dbReference type="GO" id="GO:0005737">
    <property type="term" value="C:cytoplasm"/>
    <property type="evidence" value="ECO:0007669"/>
    <property type="project" value="UniProtKB-SubCell"/>
</dbReference>
<dbReference type="Pfam" id="PF02954">
    <property type="entry name" value="HTH_8"/>
    <property type="match status" value="1"/>
</dbReference>
<dbReference type="Pfam" id="PF25601">
    <property type="entry name" value="AAA_lid_14"/>
    <property type="match status" value="1"/>
</dbReference>
<evidence type="ECO:0000256" key="8">
    <source>
        <dbReference type="ARBA" id="ARBA00023125"/>
    </source>
</evidence>
<sequence>MGKYTILIVEDDQRMNQALLHILSKKGYAVESVDSGEKALERIRQTRFDLVVSDLKLPGMDGMEVLKAIKQYDRTILFVIITAYGTVDTAVSAMKQGAEDYILKPFDMEELRLVVEKTLEKRGLFLDNLRLQQQLEKKYTFENIVGTSESMMGVFKTINRVKESRSTVLIRGETGTGKELVARAIHFNSARALKPYLPVNCAALNEDLMASELFGHVKGAFTGAVADKRGLFEAADGGTLFLDEIGDVGQGLQQTFLRALEKGEIQPVGSFQRKIVSVRIIAATNKNLEAMVEQGGFRKDLYYRLNVVTIDLPPLRQRKEDIGLLAAHFLTKYAAQNNKNIRGIAPRALRLLENYSWPGNVRELENIIERATLFELTQEITPDSLPQVVIEPCTVLDPSPFSMETTSLEAVSRRHIVRILEMTNHNKTQASKLLGIDRSTLWRIMNRLKLN</sequence>
<evidence type="ECO:0000313" key="15">
    <source>
        <dbReference type="Proteomes" id="UP000000442"/>
    </source>
</evidence>
<comment type="subcellular location">
    <subcellularLocation>
        <location evidence="1">Cytoplasm</location>
    </subcellularLocation>
</comment>
<dbReference type="InterPro" id="IPR011006">
    <property type="entry name" value="CheY-like_superfamily"/>
</dbReference>
<gene>
    <name evidence="14" type="ordered locus">HRM2_05760</name>
</gene>
<dbReference type="InterPro" id="IPR027417">
    <property type="entry name" value="P-loop_NTPase"/>
</dbReference>
<evidence type="ECO:0000259" key="13">
    <source>
        <dbReference type="PROSITE" id="PS50110"/>
    </source>
</evidence>
<dbReference type="PROSITE" id="PS50045">
    <property type="entry name" value="SIGMA54_INTERACT_4"/>
    <property type="match status" value="1"/>
</dbReference>
<dbReference type="InterPro" id="IPR003593">
    <property type="entry name" value="AAA+_ATPase"/>
</dbReference>
<dbReference type="Proteomes" id="UP000000442">
    <property type="component" value="Chromosome"/>
</dbReference>
<proteinExistence type="predicted"/>
<dbReference type="SUPFAM" id="SSF46689">
    <property type="entry name" value="Homeodomain-like"/>
    <property type="match status" value="1"/>
</dbReference>
<dbReference type="SMART" id="SM00382">
    <property type="entry name" value="AAA"/>
    <property type="match status" value="1"/>
</dbReference>
<dbReference type="InterPro" id="IPR025944">
    <property type="entry name" value="Sigma_54_int_dom_CS"/>
</dbReference>
<dbReference type="Gene3D" id="3.40.50.300">
    <property type="entry name" value="P-loop containing nucleotide triphosphate hydrolases"/>
    <property type="match status" value="1"/>
</dbReference>
<dbReference type="GO" id="GO:0000160">
    <property type="term" value="P:phosphorelay signal transduction system"/>
    <property type="evidence" value="ECO:0007669"/>
    <property type="project" value="UniProtKB-KW"/>
</dbReference>
<dbReference type="FunFam" id="3.40.50.2300:FF:000018">
    <property type="entry name" value="DNA-binding transcriptional regulator NtrC"/>
    <property type="match status" value="1"/>
</dbReference>
<evidence type="ECO:0000256" key="4">
    <source>
        <dbReference type="ARBA" id="ARBA00022741"/>
    </source>
</evidence>
<evidence type="ECO:0000313" key="14">
    <source>
        <dbReference type="EMBL" id="ACN13690.1"/>
    </source>
</evidence>
<dbReference type="FunFam" id="1.10.8.60:FF:000014">
    <property type="entry name" value="DNA-binding transcriptional regulator NtrC"/>
    <property type="match status" value="1"/>
</dbReference>
<keyword evidence="7" id="KW-0805">Transcription regulation</keyword>
<dbReference type="EMBL" id="CP001087">
    <property type="protein sequence ID" value="ACN13690.1"/>
    <property type="molecule type" value="Genomic_DNA"/>
</dbReference>
<feature type="domain" description="Response regulatory" evidence="13">
    <location>
        <begin position="5"/>
        <end position="119"/>
    </location>
</feature>
<name>C0QIQ0_DESAH</name>
<dbReference type="PROSITE" id="PS00688">
    <property type="entry name" value="SIGMA54_INTERACT_3"/>
    <property type="match status" value="1"/>
</dbReference>
<feature type="modified residue" description="4-aspartylphosphate" evidence="11">
    <location>
        <position position="54"/>
    </location>
</feature>
<dbReference type="PROSITE" id="PS00676">
    <property type="entry name" value="SIGMA54_INTERACT_2"/>
    <property type="match status" value="1"/>
</dbReference>
<dbReference type="Gene3D" id="1.10.10.60">
    <property type="entry name" value="Homeodomain-like"/>
    <property type="match status" value="1"/>
</dbReference>
<dbReference type="GO" id="GO:0005524">
    <property type="term" value="F:ATP binding"/>
    <property type="evidence" value="ECO:0007669"/>
    <property type="project" value="UniProtKB-KW"/>
</dbReference>
<dbReference type="InterPro" id="IPR025943">
    <property type="entry name" value="Sigma_54_int_dom_ATP-bd_2"/>
</dbReference>
<evidence type="ECO:0000256" key="9">
    <source>
        <dbReference type="ARBA" id="ARBA00023159"/>
    </source>
</evidence>
<dbReference type="SUPFAM" id="SSF52540">
    <property type="entry name" value="P-loop containing nucleoside triphosphate hydrolases"/>
    <property type="match status" value="1"/>
</dbReference>
<dbReference type="InterPro" id="IPR002078">
    <property type="entry name" value="Sigma_54_int"/>
</dbReference>
<evidence type="ECO:0000259" key="12">
    <source>
        <dbReference type="PROSITE" id="PS50045"/>
    </source>
</evidence>
<dbReference type="CDD" id="cd00009">
    <property type="entry name" value="AAA"/>
    <property type="match status" value="1"/>
</dbReference>
<keyword evidence="8 14" id="KW-0238">DNA-binding</keyword>
<dbReference type="Gene3D" id="1.10.8.60">
    <property type="match status" value="1"/>
</dbReference>
<evidence type="ECO:0000256" key="10">
    <source>
        <dbReference type="ARBA" id="ARBA00023163"/>
    </source>
</evidence>
<dbReference type="RefSeq" id="WP_012662939.1">
    <property type="nucleotide sequence ID" value="NC_012108.1"/>
</dbReference>
<dbReference type="GO" id="GO:0006355">
    <property type="term" value="P:regulation of DNA-templated transcription"/>
    <property type="evidence" value="ECO:0007669"/>
    <property type="project" value="InterPro"/>
</dbReference>
<dbReference type="InterPro" id="IPR058031">
    <property type="entry name" value="AAA_lid_NorR"/>
</dbReference>
<evidence type="ECO:0000256" key="11">
    <source>
        <dbReference type="PROSITE-ProRule" id="PRU00169"/>
    </source>
</evidence>
<keyword evidence="4" id="KW-0547">Nucleotide-binding</keyword>
<dbReference type="Pfam" id="PF00158">
    <property type="entry name" value="Sigma54_activat"/>
    <property type="match status" value="1"/>
</dbReference>
<keyword evidence="6" id="KW-0902">Two-component regulatory system</keyword>
<protein>
    <submittedName>
        <fullName evidence="14">Sigma-54 dependent DNA-binding response regulator (NtrC-type regulator)</fullName>
    </submittedName>
</protein>
<dbReference type="PROSITE" id="PS00675">
    <property type="entry name" value="SIGMA54_INTERACT_1"/>
    <property type="match status" value="1"/>
</dbReference>
<dbReference type="OrthoDB" id="9763792at2"/>
<dbReference type="InterPro" id="IPR001789">
    <property type="entry name" value="Sig_transdc_resp-reg_receiver"/>
</dbReference>
<keyword evidence="10" id="KW-0804">Transcription</keyword>
<dbReference type="KEGG" id="dat:HRM2_05760"/>
<keyword evidence="3 11" id="KW-0597">Phosphoprotein</keyword>
<evidence type="ECO:0000256" key="6">
    <source>
        <dbReference type="ARBA" id="ARBA00023012"/>
    </source>
</evidence>
<dbReference type="InterPro" id="IPR025662">
    <property type="entry name" value="Sigma_54_int_dom_ATP-bd_1"/>
</dbReference>
<reference evidence="14 15" key="1">
    <citation type="journal article" date="2009" name="Environ. Microbiol.">
        <title>Genome sequence of Desulfobacterium autotrophicum HRM2, a marine sulfate reducer oxidizing organic carbon completely to carbon dioxide.</title>
        <authorList>
            <person name="Strittmatter A.W."/>
            <person name="Liesegang H."/>
            <person name="Rabus R."/>
            <person name="Decker I."/>
            <person name="Amann J."/>
            <person name="Andres S."/>
            <person name="Henne A."/>
            <person name="Fricke W.F."/>
            <person name="Martinez-Arias R."/>
            <person name="Bartels D."/>
            <person name="Goesmann A."/>
            <person name="Krause L."/>
            <person name="Puehler A."/>
            <person name="Klenk H.P."/>
            <person name="Richter M."/>
            <person name="Schuler M."/>
            <person name="Gloeckner F.O."/>
            <person name="Meyerdierks A."/>
            <person name="Gottschalk G."/>
            <person name="Amann R."/>
        </authorList>
    </citation>
    <scope>NUCLEOTIDE SEQUENCE [LARGE SCALE GENOMIC DNA]</scope>
    <source>
        <strain evidence="15">ATCC 43914 / DSM 3382 / HRM2</strain>
    </source>
</reference>
<dbReference type="Gene3D" id="3.40.50.2300">
    <property type="match status" value="1"/>
</dbReference>
<dbReference type="AlphaFoldDB" id="C0QIQ0"/>
<keyword evidence="2" id="KW-0963">Cytoplasm</keyword>
<dbReference type="STRING" id="177437.HRM2_05760"/>
<keyword evidence="9" id="KW-0010">Activator</keyword>
<dbReference type="HOGENOM" id="CLU_000445_0_6_7"/>
<dbReference type="FunFam" id="3.40.50.300:FF:000006">
    <property type="entry name" value="DNA-binding transcriptional regulator NtrC"/>
    <property type="match status" value="1"/>
</dbReference>
<dbReference type="InterPro" id="IPR002197">
    <property type="entry name" value="HTH_Fis"/>
</dbReference>
<accession>C0QIQ0</accession>
<dbReference type="Pfam" id="PF00072">
    <property type="entry name" value="Response_reg"/>
    <property type="match status" value="1"/>
</dbReference>
<feature type="domain" description="Sigma-54 factor interaction" evidence="12">
    <location>
        <begin position="144"/>
        <end position="373"/>
    </location>
</feature>
<evidence type="ECO:0000256" key="3">
    <source>
        <dbReference type="ARBA" id="ARBA00022553"/>
    </source>
</evidence>
<keyword evidence="15" id="KW-1185">Reference proteome</keyword>
<dbReference type="PROSITE" id="PS50110">
    <property type="entry name" value="RESPONSE_REGULATORY"/>
    <property type="match status" value="1"/>
</dbReference>
<dbReference type="eggNOG" id="COG2204">
    <property type="taxonomic scope" value="Bacteria"/>
</dbReference>
<dbReference type="InterPro" id="IPR009057">
    <property type="entry name" value="Homeodomain-like_sf"/>
</dbReference>
<organism evidence="14 15">
    <name type="scientific">Desulforapulum autotrophicum (strain ATCC 43914 / DSM 3382 / VKM B-1955 / HRM2)</name>
    <name type="common">Desulfobacterium autotrophicum</name>
    <dbReference type="NCBI Taxonomy" id="177437"/>
    <lineage>
        <taxon>Bacteria</taxon>
        <taxon>Pseudomonadati</taxon>
        <taxon>Thermodesulfobacteriota</taxon>
        <taxon>Desulfobacteria</taxon>
        <taxon>Desulfobacterales</taxon>
        <taxon>Desulfobacteraceae</taxon>
        <taxon>Desulforapulum</taxon>
    </lineage>
</organism>
<dbReference type="PANTHER" id="PTHR32071:SF113">
    <property type="entry name" value="ALGINATE BIOSYNTHESIS TRANSCRIPTIONAL REGULATORY PROTEIN ALGB"/>
    <property type="match status" value="1"/>
</dbReference>
<evidence type="ECO:0000256" key="5">
    <source>
        <dbReference type="ARBA" id="ARBA00022840"/>
    </source>
</evidence>